<dbReference type="InterPro" id="IPR037524">
    <property type="entry name" value="PA14/GLEYA"/>
</dbReference>
<keyword evidence="6" id="KW-1185">Reference proteome</keyword>
<evidence type="ECO:0000313" key="6">
    <source>
        <dbReference type="Proteomes" id="UP001209570"/>
    </source>
</evidence>
<dbReference type="InterPro" id="IPR013783">
    <property type="entry name" value="Ig-like_fold"/>
</dbReference>
<dbReference type="Pfam" id="PF00041">
    <property type="entry name" value="fn3"/>
    <property type="match status" value="4"/>
</dbReference>
<evidence type="ECO:0000256" key="2">
    <source>
        <dbReference type="PROSITE-ProRule" id="PRU00087"/>
    </source>
</evidence>
<feature type="domain" description="Fibronectin type-III" evidence="3">
    <location>
        <begin position="3839"/>
        <end position="3960"/>
    </location>
</feature>
<dbReference type="InterPro" id="IPR050964">
    <property type="entry name" value="Striated_Muscle_Regulatory"/>
</dbReference>
<dbReference type="SUPFAM" id="SSF56988">
    <property type="entry name" value="Anthrax protective antigen"/>
    <property type="match status" value="2"/>
</dbReference>
<evidence type="ECO:0000259" key="4">
    <source>
        <dbReference type="PROSITE" id="PS51820"/>
    </source>
</evidence>
<name>A0AAD5LW99_PYTIN</name>
<dbReference type="SMART" id="SM00060">
    <property type="entry name" value="FN3"/>
    <property type="match status" value="13"/>
</dbReference>
<feature type="domain" description="Fibronectin type-III" evidence="3">
    <location>
        <begin position="6114"/>
        <end position="6215"/>
    </location>
</feature>
<keyword evidence="1" id="KW-0677">Repeat</keyword>
<feature type="domain" description="Fibronectin type-III" evidence="3">
    <location>
        <begin position="5025"/>
        <end position="5131"/>
    </location>
</feature>
<dbReference type="Pfam" id="PF07691">
    <property type="entry name" value="PA14"/>
    <property type="match status" value="2"/>
</dbReference>
<accession>A0AAD5LW99</accession>
<evidence type="ECO:0000256" key="1">
    <source>
        <dbReference type="ARBA" id="ARBA00022737"/>
    </source>
</evidence>
<dbReference type="InterPro" id="IPR017868">
    <property type="entry name" value="Filamin/ABP280_repeat-like"/>
</dbReference>
<dbReference type="Proteomes" id="UP001209570">
    <property type="component" value="Unassembled WGS sequence"/>
</dbReference>
<organism evidence="5 6">
    <name type="scientific">Pythium insidiosum</name>
    <name type="common">Pythiosis disease agent</name>
    <dbReference type="NCBI Taxonomy" id="114742"/>
    <lineage>
        <taxon>Eukaryota</taxon>
        <taxon>Sar</taxon>
        <taxon>Stramenopiles</taxon>
        <taxon>Oomycota</taxon>
        <taxon>Peronosporomycetes</taxon>
        <taxon>Pythiales</taxon>
        <taxon>Pythiaceae</taxon>
        <taxon>Pythium</taxon>
    </lineage>
</organism>
<comment type="caution">
    <text evidence="5">The sequence shown here is derived from an EMBL/GenBank/DDBJ whole genome shotgun (WGS) entry which is preliminary data.</text>
</comment>
<dbReference type="PROSITE" id="PS51820">
    <property type="entry name" value="PA14"/>
    <property type="match status" value="2"/>
</dbReference>
<dbReference type="SUPFAM" id="SSF81296">
    <property type="entry name" value="E set domains"/>
    <property type="match status" value="1"/>
</dbReference>
<feature type="domain" description="Fibronectin type-III" evidence="3">
    <location>
        <begin position="2284"/>
        <end position="2396"/>
    </location>
</feature>
<dbReference type="Pfam" id="PF00630">
    <property type="entry name" value="Filamin"/>
    <property type="match status" value="1"/>
</dbReference>
<evidence type="ECO:0000313" key="5">
    <source>
        <dbReference type="EMBL" id="KAJ0394096.1"/>
    </source>
</evidence>
<dbReference type="PANTHER" id="PTHR13817">
    <property type="entry name" value="TITIN"/>
    <property type="match status" value="1"/>
</dbReference>
<dbReference type="InterPro" id="IPR003961">
    <property type="entry name" value="FN3_dom"/>
</dbReference>
<sequence>MPSIDQVVVTRDALDVSAESLSRVPAQGVVLSTLVQWTVTFSTHSGDVPPLVADSSGLRWQDDGQLAPRVVIDEYVRGTLGNNRSVTATTDISVALTTVREDPGVQEVQVLSCRGSSAFTLSFGGQQVVVPPDASLLELEAALNTIVASGIRVYRFGDGAAAADIETARQQYVPVCSLANVTEIAMVFEAPADVALIAWSATTNDVAIVEATKGAALQETPVTISNRETQQLSCLVAPGVDPAQTSFTLQLTDDPASALSVAANTAIAAFASALNALPAVAALGGVDVTSTQPQVCLVDTGGSTPAPVSLAFRAVGDPPTFQVTQQRDGIASLAVVETVKGLSAIAYSQTTPGRFVVTARPQVKGVYAFSAQVLGVETFHPPTVVVHPSLADADQSEHDAPSVLTQGVARRFQLQAIDRFANALDGSTELGVDGWVLELQGPANASARGPTRSLAVSEAQPNTNGRFDVELAANEAGDYVLSLWRRQAGGLWGTYYRTSDFSGALTTRRDASLNFTWAETAPLGVSFPNRDYSVEWRGEIRPPTTGSYVFTVSSDDAVSLAIDGVDRIDTFAAAASAARNDSVSSPALALTAGRFYTLHVRYRTKDAGARLRLEWSCSGAFARSVVPSTALFSRAPMQRSPLPVRVYPGAMHPAQTLNSLDGFRLVSAPAMNATTTALQTFVLELETRDAVANTRDQDGSTAFQVSLVGVDGWAAVGRNNDVVSGAPETIDATTVCAACVTALAGDTLTVSADVLRHVVAGTTFRVPDANSGTLARRRDCFFTSVATTPFAGGAATLTVAPNHGCEGFAGASRALSLVWPRGWRYVGTCSVLRQRASLSGCSADLRTLPADDPIKRGDVLVVGRERHVVDPSRGVLDATNVPLSAPYLGASQDLVPVFKAAAGLTGRHRVSFVPYVKGTYELSVRVPQVHSVQAVRTVADTALDGTFKLGLRREATGLPAVTPAIPFDASAAAMQAAIETLPGIAPGSLQVTRTCGRSGSNDATQGCRWVVTFTQALATLSDVLLAPVAGTSLTLTGNGARVLVDELTVGRPATMVAGFPRRIFVRPGPTNPSVSVALGRGLYGATAGQLAHFVVQLKDTHGNDREDVDARDLVRVQVFPAAARSRGTTAASTPETSYLVKGNVSYVGNGRYNVTYEPVKSGLHTVSIVVQTTAELHQVSTTFGQLRDRGGTFALRFRGATTDPLAWNAGADDVQQALLALPSLQGPSGTAPTLTVTRQANVATSGFDYWVSYDALPSGVELELLGVVNNLYGANGRATITAQVVTRQQAQHIKTSANLGTPIVNEVQVVRISTSGTALTGGTFVLGFDGLATTPIAWNADAATLQSALEALPSIGAGGVQVSKPAAPLDALGSNEWTVSFVGAASAGTPQVEFWSSNRYTRDRVTTNERLVGDLPALDVVSSAVVGGTTPRVVVLAGRLTTSPGGVACVDGIAPFSTLVAHGAIVPERCTAVDTPTPFWPGSVQSVGLEGLHRGTFHSKTSFVIETRDVNGNLLDGTGYLTGALGGGAPQSEVQVFETKIQGAGLGATLQGTFSLLFGSQKTAPLPFNAGIKDVEAELERLVALGAVSVTTNDVTTAVELGTVVATRTSDVLQTGAVDMRGEFSVGDWIRVGAVDGPVFSVTATTASSLSLSSPYYGASSAAATVYKQTPARRAAGFTYIVVFDSDLGDLPALSVDSSQLRVSNNVGTVQAAVTACDGYRVQEIRTSSDSQLAGTFSLEFRGETTAMLPWNVGAAALSDAVEALSTIHTATVDHPPTGGLNGGFTWRVTLTSVEQDGEELLAADRLQTNDQALLYAEGYLLVGANAKIAVTPVCPTASTAGGAWTSQRGQLGHTFVPVLSGADSVPADVTYQGPGTYVATYDTPRAASYSLEVRHARPRGLQAAYFSNRWLYGSPDVERVDTRLDFEWPSLITPSSQDYVSARWTGYVKPAFSEDYVFYVRVNDGARLWIQDTLVLDAFENEVPTGIKTMEFASNVTALVAGRLTPIVLEYRELTGYAGLQVLWASRTQDKAVISSERLFYRSSTIYSSPFGVQTIGVKPTAPTAVQLSIAAWDALTVAFNAPVDDGGAAVDSYLVEWWTTGTYGSPEVQVVKIANGNLGGTFTLELDNGAITGPLAWNALYSDVEAALEALDAAGDVQVTSSTASGVTRDYTITFSSRVGAVPTLRVNGAKLTGTGVFGSSASTVNILGSSTQVSLDIRRGDPYRFTIRGLVQPAATVAPATPGLGGAGGPGFDVRVTAHTAAGYGLPSAPVSLKPMAVPAAPENVVLRLVAGSSTSLRVAWDAPLVDNSARVTHYVVEWGPWQDPSLGLQPQLTSFRETTAFFLNAYPTSLRYKHTIPNLSPGQAYVVTVRAENVMGVGPAGLTVPSMEVPRSKATPLIEGIGGVSLSVRPADNSAGVSVTTSASTLRLAWLAPSSVNGAAVSRYVVEWFSAAERPEVQILKIAGQDNADVVTGTFQVSYGAATTDALPIDVTELDLETSLRALSTLRDVHVERSPARISGGYEWTVTFHSESPAVAGRTLQLVTTELKATALATDVGAALNPGRVGAKSKAGLAATNGQSDVTATGIEADAVVGMYLTFTTSSAGAAVSGLGPWRVVAVATNKVTLETAFTGATDTYSGVLGWTVPSALPTNYRTTTVDATTFTLDLTGLTAGSAVTARVSACNSLGCNAPRLSTPSALAPPRQKPAEPRQVQLSTESATALRVTWSHPSSDGGAVVTHYRIEWDTAAAFDSAALASDVRYIANPGVDCVFTPCAAVLGALKQGTPYYVRVFAYNAFGYSVLPGLALPPFAVPKTQPTPPSQVQLSPVSVPGGGPARLAVAFDMAHDNGGAETTQYRIEWDAQSLDAIVDRAVVSLAAASALADDVLYSRHTTQLLLLSATAYDVRGTFRVAFRGHATAALPWDVSAEALGAALEALEPTGKVDVRRVATGNGFAWFVRFLTQQVLPPGTPGGGGLPALVVSLDSTELVSAFSTSKTAAAGGASATLLGTGAKLETTTVIKAWNGFELQTVSVSASVGTLGGSFQLLYDNKKTPSLPWNASERAVETELQALGSGEVRVLKQALSTASGFQFLVLFLTRLGPNQPILTCDRTGLTSTSNGAAFTCDVVRQSPGVRPVMNSPLYGSVVVETAALRSADSSSTMARYEIPGLTVGAAYHVRVSAWNGVGNVFGSSRFSTPALVVAQTRPDGPKDLRVAAVSDTAVLATWTPPLNAGGVAVSRFDLQLDATTGVAEQQTIQVVSQWSDLDGFFTLRAGVDRSAPIAWDASADGVLAALQALPSLQLVIAGVSRRRIALGGIGFEWTVTFTPAAGDVALLSADGSALRGTDSAVTVRELVQGQRKRFASPTLTSLAVRPRPEVQEVLLFSASRIDLRGTVTLSFCGATTPPIAFDASSETIRQALEGLSTLSGPVDVSTQPVLQRQPTRTRQRYGVQWLVTFSGLADDDVPLLLVSTSTAPTVPVDSFRALACGGTLLGSSPCVRVRELVPGGLVTQALLSRPTSSATTLSAATSYDLRVATVNQAAFSSDWVSGATSIAPQRATPSAPRRVEVTPLGSTALGVSWHAPRFAGGLPVTQYSVQWDVTTAFDQQSVFAGSLTVAASASTGTTRELEFPGDADASATATFATVLSGLDSAQQYVVRVLAYNALGYGDASAVASVVDASTRVSRLVVRAANLATALTAPVQTVKLSFGNYAATTTSSLSVNALAASVQNALHALPMVGVVSVARDDHSSGPAATPFDASGVSTPTSYRVEFTITFVAASRDGIAPAALGPLQVALDAAPAGALTAADLQVYEVRADGSSSTLVAPQPMPSLGPTDVRVSVVDATSLGVRWRAPVSASAAATKYLLEWSDTRDFAKAKATPDGGGVAYSTASSFTQVVAAANVPVQSYTITGLATATPYFVRVSAFNGDLAAAPDKHWAYSAPVLAAVVLSDDDSVVADAESLAPAAQRPFRPTTVTMRVSTRDIPSQLEVLFTEPTLNALGFLGRDGGSTITHYRVAWATDAAFKTARSYDVRMVTADPLNPVRSCSAAACMFPLGATVQSLALSPNANAGTFRLALGGGTNANVGFTRQLCAACALTFDAAATQAFIDFTLPPDLRATLGTNAYLVVDKAGAQCLYQVAAVAPGVPATRLPVLPVSAAGVANARCSLANGAYSVHVRPQSASCLSAPALTATDLETALETMLGDDVTVSLDPTVGRVFRVTFTGPTLALSSAALETLQVTALDGSAGCTALPAGANVWTAMELSGRDVVTPGVPYFVQVSAISAVGTSLPQPATPVCHDAPCDAVKLAPASPPSAPASASVWSDRADRTSLRVRWTAPTTTNGASVRAFLVEYSVDAFTRVAICAGCATALSGTTLTLSSNVALANGRLIALSSVVPECLVTVVQVQTAWNGASVQYQLQGFHGCDDFSAQSVNVDGLHDTGSGFVVVTPEAAEVTGDPSTFATALTSVLTANTAYSVRVRAQNNEGIGAATAATPVCESGIEACVAAPVGGSPLVIVTRQLPSAPSVAVPLQLRTLGSANELGFTKDSLGISFADPNEWTGLEAVDWFRVEWDTVAAMTSTGKRTALVPVTASGATALGGGAVVQPPSIWTQRQLCAACVTALDVTSQTLTLAVATPAVVVRVGDALTIDLGQRNCLVTVATVVSPTAVTVTGDHTCAPFAAQTLALHRRNAFPFQLSALAMGVPIFVRVTAHNSLGYGPASDAVRLTPITSSDPPPAPDVTLSVLPPSESADPAARVSSLVVRFLPPQIKAPTDLNGDGGAAISKYLVEWSDADWATGYVSHVQVISTASSGAGALSGSFRLALDTTGCTTCQVRGVYSTSAIAFDATALAMTTLLQNLPNVGQVTVTRGACSVRSECTWQVTFVSELGAIPSFTVLENRLSADLAVASITISSLPASGGRTGSLQASLYCPTTPAGGGAVVSGPTNCGVVEVSPAATTPLPLRFVISGLTPGGTYFVRVSAFHDLGFGLRRISAPASLRVPFDPPTTPSSLFNPLAPPVLWLSGPTSLDVAFGPPAFSGGSPVTAYAIAWDTQPSFESGANGDPLGEAVVAAGANGAGGRYRITGLATATWYYVRVYALNAEMGGGLPVTTTPAREMPRGKPGPPQSVTVRNNLALAPAGSSLTVRWAPPGDLGTATPLAAVTSYRVEWFQRAPSDPFFGRSPVQLVETRGSLSGGTFTLALGDWQSDAASLASWRVLPGAVDVVNGQAFVRTSADLTGLLAAGDLVAIDGQQYVVSRTGTFSSTQLPLASAADHAAATTATIGATAATYSGVTKTAIPIRTPWKTTPLPIDCPPDDLRAALELLPSVGRVHVERFQVGNAADNNFNWFVTFSTQVPSPGALPTLVVNDRQLVGTGAVDAGVSVPQVGQAPPAYGFALVSAPPGATLEYNVSQLATGVPYFVRVAAINDRGLGDFATARVVRRDGSLEPDLSVGLAATRPPLALENARLTVRSPSSIELQFDQVAASGGLAVDGYRVQFDTTTTFTGASLQTLELPPATTFHRVTTGAHTGPFLAGSTFTLATVDDRSFRGAFSQQVDAYVAVTTVITVGAGFVTRIVPDALKGYGTADLGATFSRGEPLLLRNNEVSVCLDRAVSYVLPGITTASFDGTSSVLTVTTLPANLLSLVLVTSMISVGIASMPVCVATVSQVVSASQLELTHNCAVGLLNLPGQAVNLHWGPAVLPLCAAGDPWSRLDTATLTAWVTTDPVPLKRVDTVVGVAQDLLTAGPGSDQISVVQPVALACGDVVRLGSATQGPRYRVRAKCDLANTCNCAMATATGALQLGSMADSSAAVSLSGDALAMATREIQTLRFETATGDLTQGVGGFRLQFGNEISSRSLRGGNGGANLNDDIGCLLWSSGSASADAARDVLDIEAEIEAFLAVDDVRVTRTLSTGPTVLIYTVEFIGVQVRGKLPALQIVDVGSNGCSAFAGATLLAPTVTKAQLARATIYRAPTTVAIPFDAADVDVKAALQQLSSVSLVDVSRDVAKHGFSWRVTYVSFSGADRDSPPSIVANGLGLAAIQDPFISVTQFQELQLNTQLLGATSGVSVFARVFARNANGYGDETRPVPAALQPAAQLPGSVRRPRVDVVSDSELLVQWDYPRFDGGEPVSEYKIEWWRASAPATKGSQVVHQLESPGGVVDVQTISISAPVLGPNVFLGGTFQVAFDGVWSDELPYDTSAIRMQQVLRNLSTIEGGDSSDAVSVSRVLSTNGYTWLVTFNGQKRYAGSQHHLRLSTLDAMSSHRLAVSGRNLLVCTTAQRSVCVPRLDNAIRASVSIGTTQEIQTLTCTGTPGATTFVLNVLGVATAAIRSDATLTALESAIESVYVGGSVSISFQDAAAATAAGQTTICATTNPVAVLIQFDTARGDIPLLATSNVAVGLTVAVAEIRKGRPQRVVGRLPYSYLITGLAPGELYTVRVAAYNSIGYGPFSVARHAALASGGAIVPATRVPTPPQSLSVRSRLSSSSLLVVWEAPQSTGGSAITSYRVEWDVTPSFTSVCGERSEVQYVTLSHTALPAANAKYKLMLGSTVIDCVDWQETAANLETKIRGLGGIYSGAKVTSFGDDTARWDFGHTYKVVFENAVTATTSAFPLQIPLLAGDKTDNTCNSFPGVISVARERFGPGQDAKQAQGKIDSANNECLSSLQEGVGRQTLDDLSARTNALSAPALQLALTTLAAPLSPDGADVDRVVMGANARVLCTTCVQKLTGNQLTVTTDLTTTTLVAGDYVIVEEVLAPGARPLTPATVGRKCVLKTTVVAASAITIDPTDAAFTGGTGPGCQLPVPFDSQAWQLKLFNLKAFTVTDLVPGREYAVRVVAINARGESEAAVV</sequence>
<dbReference type="PANTHER" id="PTHR13817:SF73">
    <property type="entry name" value="FIBRONECTIN TYPE-III DOMAIN-CONTAINING PROTEIN"/>
    <property type="match status" value="1"/>
</dbReference>
<feature type="domain" description="PA14" evidence="4">
    <location>
        <begin position="1897"/>
        <end position="2039"/>
    </location>
</feature>
<protein>
    <recommendedName>
        <fullName evidence="7">PA14 domain-containing protein</fullName>
    </recommendedName>
</protein>
<gene>
    <name evidence="5" type="ORF">P43SY_010109</name>
</gene>
<dbReference type="InterPro" id="IPR014756">
    <property type="entry name" value="Ig_E-set"/>
</dbReference>
<dbReference type="SMART" id="SM00758">
    <property type="entry name" value="PA14"/>
    <property type="match status" value="2"/>
</dbReference>
<dbReference type="PROSITE" id="PS50194">
    <property type="entry name" value="FILAMIN_REPEAT"/>
    <property type="match status" value="1"/>
</dbReference>
<evidence type="ECO:0008006" key="7">
    <source>
        <dbReference type="Google" id="ProtNLM"/>
    </source>
</evidence>
<dbReference type="InterPro" id="IPR011658">
    <property type="entry name" value="PA14_dom"/>
</dbReference>
<reference evidence="5" key="1">
    <citation type="submission" date="2021-12" db="EMBL/GenBank/DDBJ databases">
        <title>Prjna785345.</title>
        <authorList>
            <person name="Rujirawat T."/>
            <person name="Krajaejun T."/>
        </authorList>
    </citation>
    <scope>NUCLEOTIDE SEQUENCE</scope>
    <source>
        <strain evidence="5">Pi057C3</strain>
    </source>
</reference>
<dbReference type="EMBL" id="JAKCXM010000435">
    <property type="protein sequence ID" value="KAJ0394096.1"/>
    <property type="molecule type" value="Genomic_DNA"/>
</dbReference>
<proteinExistence type="predicted"/>
<dbReference type="CDD" id="cd00063">
    <property type="entry name" value="FN3"/>
    <property type="match status" value="8"/>
</dbReference>
<feature type="domain" description="PA14" evidence="4">
    <location>
        <begin position="486"/>
        <end position="630"/>
    </location>
</feature>
<evidence type="ECO:0000259" key="3">
    <source>
        <dbReference type="PROSITE" id="PS50853"/>
    </source>
</evidence>
<dbReference type="Gene3D" id="3.90.182.10">
    <property type="entry name" value="Toxin - Anthrax Protective Antigen,domain 1"/>
    <property type="match status" value="2"/>
</dbReference>
<feature type="domain" description="Fibronectin type-III" evidence="3">
    <location>
        <begin position="3568"/>
        <end position="3687"/>
    </location>
</feature>
<feature type="domain" description="Fibronectin type-III" evidence="3">
    <location>
        <begin position="2712"/>
        <end position="2822"/>
    </location>
</feature>
<dbReference type="Gene3D" id="2.60.40.10">
    <property type="entry name" value="Immunoglobulins"/>
    <property type="match status" value="11"/>
</dbReference>
<feature type="repeat" description="Filamin" evidence="2">
    <location>
        <begin position="1067"/>
        <end position="1168"/>
    </location>
</feature>
<dbReference type="SUPFAM" id="SSF49265">
    <property type="entry name" value="Fibronectin type III"/>
    <property type="match status" value="11"/>
</dbReference>
<dbReference type="InterPro" id="IPR036116">
    <property type="entry name" value="FN3_sf"/>
</dbReference>
<dbReference type="PROSITE" id="PS50853">
    <property type="entry name" value="FN3"/>
    <property type="match status" value="6"/>
</dbReference>